<dbReference type="AlphaFoldDB" id="A0A0D2K8N3"/>
<comment type="subunit">
    <text evidence="4">Component of the 19S regulatory particle (RP/PA700) base subcomplex of the 26S proteasome. The 26S proteasome is composed of a core protease (CP), known as the 20S proteasome, capped at one or both ends by the 19S regulatory particle (RP/PA700).</text>
</comment>
<feature type="compositionally biased region" description="Low complexity" evidence="5">
    <location>
        <begin position="990"/>
        <end position="1000"/>
    </location>
</feature>
<feature type="domain" description="26S proteasome non-ATPase regulatory subunit 1/RPN2 N-terminal" evidence="7">
    <location>
        <begin position="2"/>
        <end position="270"/>
    </location>
</feature>
<dbReference type="InterPro" id="IPR048570">
    <property type="entry name" value="PSMD1_RPN2_N"/>
</dbReference>
<dbReference type="KEGG" id="mng:MNEG_1396"/>
<dbReference type="STRING" id="145388.A0A0D2K8N3"/>
<evidence type="ECO:0000256" key="1">
    <source>
        <dbReference type="ARBA" id="ARBA00006308"/>
    </source>
</evidence>
<dbReference type="PANTHER" id="PTHR10943">
    <property type="entry name" value="26S PROTEASOME NON-ATPASE REGULATORY SUBUNIT"/>
    <property type="match status" value="1"/>
</dbReference>
<dbReference type="PANTHER" id="PTHR10943:SF2">
    <property type="entry name" value="26S PROTEASOME NON-ATPASE REGULATORY SUBUNIT 1"/>
    <property type="match status" value="1"/>
</dbReference>
<dbReference type="EMBL" id="KK100357">
    <property type="protein sequence ID" value="KIZ06553.1"/>
    <property type="molecule type" value="Genomic_DNA"/>
</dbReference>
<dbReference type="GO" id="GO:0008540">
    <property type="term" value="C:proteasome regulatory particle, base subcomplex"/>
    <property type="evidence" value="ECO:0007669"/>
    <property type="project" value="UniProtKB-UniRule"/>
</dbReference>
<evidence type="ECO:0000256" key="3">
    <source>
        <dbReference type="ARBA" id="ARBA00022942"/>
    </source>
</evidence>
<feature type="region of interest" description="Disordered" evidence="5">
    <location>
        <begin position="985"/>
        <end position="1012"/>
    </location>
</feature>
<dbReference type="Pfam" id="PF18004">
    <property type="entry name" value="RPN2_C"/>
    <property type="match status" value="1"/>
</dbReference>
<dbReference type="PIRSF" id="PIRSF015947">
    <property type="entry name" value="26S_Psome_Rpn2"/>
    <property type="match status" value="1"/>
</dbReference>
<dbReference type="GO" id="GO:0042176">
    <property type="term" value="P:regulation of protein catabolic process"/>
    <property type="evidence" value="ECO:0007669"/>
    <property type="project" value="UniProtKB-UniRule"/>
</dbReference>
<evidence type="ECO:0000313" key="9">
    <source>
        <dbReference type="Proteomes" id="UP000054498"/>
    </source>
</evidence>
<feature type="compositionally biased region" description="Pro residues" evidence="5">
    <location>
        <begin position="1001"/>
        <end position="1012"/>
    </location>
</feature>
<feature type="compositionally biased region" description="Low complexity" evidence="5">
    <location>
        <begin position="856"/>
        <end position="866"/>
    </location>
</feature>
<dbReference type="InterPro" id="IPR016642">
    <property type="entry name" value="26S_Psome_Rpn2"/>
</dbReference>
<proteinExistence type="inferred from homology"/>
<dbReference type="Gene3D" id="1.25.10.10">
    <property type="entry name" value="Leucine-rich Repeat Variant"/>
    <property type="match status" value="1"/>
</dbReference>
<organism evidence="8 9">
    <name type="scientific">Monoraphidium neglectum</name>
    <dbReference type="NCBI Taxonomy" id="145388"/>
    <lineage>
        <taxon>Eukaryota</taxon>
        <taxon>Viridiplantae</taxon>
        <taxon>Chlorophyta</taxon>
        <taxon>core chlorophytes</taxon>
        <taxon>Chlorophyceae</taxon>
        <taxon>CS clade</taxon>
        <taxon>Sphaeropleales</taxon>
        <taxon>Selenastraceae</taxon>
        <taxon>Monoraphidium</taxon>
    </lineage>
</organism>
<evidence type="ECO:0000259" key="6">
    <source>
        <dbReference type="Pfam" id="PF18004"/>
    </source>
</evidence>
<name>A0A0D2K8N3_9CHLO</name>
<dbReference type="SUPFAM" id="SSF48371">
    <property type="entry name" value="ARM repeat"/>
    <property type="match status" value="1"/>
</dbReference>
<reference evidence="8 9" key="1">
    <citation type="journal article" date="2013" name="BMC Genomics">
        <title>Reconstruction of the lipid metabolism for the microalga Monoraphidium neglectum from its genome sequence reveals characteristics suitable for biofuel production.</title>
        <authorList>
            <person name="Bogen C."/>
            <person name="Al-Dilaimi A."/>
            <person name="Albersmeier A."/>
            <person name="Wichmann J."/>
            <person name="Grundmann M."/>
            <person name="Rupp O."/>
            <person name="Lauersen K.J."/>
            <person name="Blifernez-Klassen O."/>
            <person name="Kalinowski J."/>
            <person name="Goesmann A."/>
            <person name="Mussgnug J.H."/>
            <person name="Kruse O."/>
        </authorList>
    </citation>
    <scope>NUCLEOTIDE SEQUENCE [LARGE SCALE GENOMIC DNA]</scope>
    <source>
        <strain evidence="8 9">SAG 48.87</strain>
    </source>
</reference>
<evidence type="ECO:0000256" key="5">
    <source>
        <dbReference type="SAM" id="MobiDB-lite"/>
    </source>
</evidence>
<feature type="compositionally biased region" description="Low complexity" evidence="5">
    <location>
        <begin position="877"/>
        <end position="887"/>
    </location>
</feature>
<comment type="function">
    <text evidence="4">Acts as a regulatory subunit of the 26S proteasome which is involved in the ATP-dependent degradation of ubiquitinated proteins.</text>
</comment>
<dbReference type="InterPro" id="IPR011989">
    <property type="entry name" value="ARM-like"/>
</dbReference>
<keyword evidence="9" id="KW-1185">Reference proteome</keyword>
<feature type="region of interest" description="Disordered" evidence="5">
    <location>
        <begin position="836"/>
        <end position="926"/>
    </location>
</feature>
<dbReference type="Pfam" id="PF21505">
    <property type="entry name" value="RPN2_N"/>
    <property type="match status" value="1"/>
</dbReference>
<dbReference type="GO" id="GO:0034515">
    <property type="term" value="C:proteasome storage granule"/>
    <property type="evidence" value="ECO:0007669"/>
    <property type="project" value="TreeGrafter"/>
</dbReference>
<dbReference type="InterPro" id="IPR002015">
    <property type="entry name" value="Proteasome/cyclosome_rpt"/>
</dbReference>
<dbReference type="Proteomes" id="UP000054498">
    <property type="component" value="Unassembled WGS sequence"/>
</dbReference>
<feature type="domain" description="26S proteasome regulatory subunit RPN2 C-terminal" evidence="6">
    <location>
        <begin position="787"/>
        <end position="970"/>
    </location>
</feature>
<dbReference type="GO" id="GO:0030234">
    <property type="term" value="F:enzyme regulator activity"/>
    <property type="evidence" value="ECO:0007669"/>
    <property type="project" value="UniProtKB-UniRule"/>
</dbReference>
<feature type="region of interest" description="Disordered" evidence="5">
    <location>
        <begin position="271"/>
        <end position="316"/>
    </location>
</feature>
<evidence type="ECO:0000256" key="2">
    <source>
        <dbReference type="ARBA" id="ARBA00022737"/>
    </source>
</evidence>
<dbReference type="GO" id="GO:0043161">
    <property type="term" value="P:proteasome-mediated ubiquitin-dependent protein catabolic process"/>
    <property type="evidence" value="ECO:0007669"/>
    <property type="project" value="TreeGrafter"/>
</dbReference>
<keyword evidence="2" id="KW-0677">Repeat</keyword>
<dbReference type="OrthoDB" id="261572at2759"/>
<evidence type="ECO:0000259" key="7">
    <source>
        <dbReference type="Pfam" id="PF21505"/>
    </source>
</evidence>
<dbReference type="GeneID" id="25731474"/>
<feature type="compositionally biased region" description="Low complexity" evidence="5">
    <location>
        <begin position="278"/>
        <end position="314"/>
    </location>
</feature>
<dbReference type="Pfam" id="PF13646">
    <property type="entry name" value="HEAT_2"/>
    <property type="match status" value="1"/>
</dbReference>
<comment type="similarity">
    <text evidence="1 4">Belongs to the proteasome subunit S1 family.</text>
</comment>
<accession>A0A0D2K8N3</accession>
<dbReference type="FunFam" id="1.25.10.10:FF:000017">
    <property type="entry name" value="26S proteasome non-ATPase regulatory subunit 1"/>
    <property type="match status" value="1"/>
</dbReference>
<keyword evidence="3 4" id="KW-0647">Proteasome</keyword>
<dbReference type="GO" id="GO:0005634">
    <property type="term" value="C:nucleus"/>
    <property type="evidence" value="ECO:0007669"/>
    <property type="project" value="TreeGrafter"/>
</dbReference>
<dbReference type="Pfam" id="PF01851">
    <property type="entry name" value="PC_rep"/>
    <property type="match status" value="1"/>
</dbReference>
<evidence type="ECO:0000256" key="4">
    <source>
        <dbReference type="PIRNR" id="PIRNR015947"/>
    </source>
</evidence>
<feature type="compositionally biased region" description="Basic and acidic residues" evidence="5">
    <location>
        <begin position="838"/>
        <end position="855"/>
    </location>
</feature>
<gene>
    <name evidence="8" type="ORF">MNEG_1396</name>
</gene>
<evidence type="ECO:0000313" key="8">
    <source>
        <dbReference type="EMBL" id="KIZ06553.1"/>
    </source>
</evidence>
<sequence>MTSAAGLLTLLEEDNDTLKQYALVNLDKVVHDFWFQISPSIASVEALYEDEAFKKRELAALIASKVFYHLGELDSALTYALGAGSYFDVNENSEYVRTLVARCLDQYFDSRRRQVEGGEESAEVDPRLVAVVERMVETACQAGQWEQAVGVALEARRLDILEAVVGRCPDKGSILSYALRVTQRLVINRNFRHQVLRLLVRLAEESPSPDWVEVCQCLMFLDDAPRVAAILGRLVEGSEDDALVAYQAAFDLVENEMQSFLQAVLDRLPKPPEPATPAPVAAAAPADGAAMDTDGAADAAADANGGAPPEAAAPSVDPAKAERLARLLGILAGTTPIGLTLEFLYHNNHADLQVLKNLKASVDARVSVLHSATILANALVHAGTSVDTFLRENLEWLSRATNWAKFSATAGLGVIHRGQLQQGKALLAPYLPRDGAGGSPYSEGGALYALGLIAANHGAGHRTFLLESLRAAGSPVIQHGACLGLGLACLGTCDEEAFEDLKNTLYTDDAVAGEAAGLAMGLLLCGSSSDKAQEMLAYAHDTAHEKIIRGLALGLALTGYSREEGADALVEQMSGDQDPILRWGAMFCLGLAYRGTANNNAIARLLHCAVTDVSDDVRRAAVTSLGFVLMGNPEQCPRIVSLLAESFNPHVRYGAALAVGIACAGSGGREAVALLESMVADSVDFVRQGVYIALALVLLQQPEGRVEGLRKRLAKAVGDKHEETMARMGASVATGILDAGGRNVTVGLRSRSGYFRRTSVVGLALFTYHWYWHPVAHCLSLAFTPSALIGLDASLRTPKLEVNVAARPSLFAYPPPLTVEASKEVAKVEKAVLSTTAKARERARKKELEKKDKEGGAAAEPAAKEGPSAMDTDDKAAAAAGSGAAAKEGGGAEGAVKAEGEEGGGAGAASAPKKPDEPSSYVLTTPSRMTLQQVRFVSFAPDSRFVPVKRGAPPIGFVVLRDTRPGEPVDYAASAAVGGVVGAAGGAAGAGPAAAPVQDAEPPPPAPFEFDG</sequence>
<dbReference type="InterPro" id="IPR040623">
    <property type="entry name" value="RPN2_C"/>
</dbReference>
<protein>
    <recommendedName>
        <fullName evidence="4">26S proteasome non-ATPase regulatory subunit 1 homolog</fullName>
    </recommendedName>
</protein>
<dbReference type="InterPro" id="IPR016024">
    <property type="entry name" value="ARM-type_fold"/>
</dbReference>
<dbReference type="RefSeq" id="XP_013905572.1">
    <property type="nucleotide sequence ID" value="XM_014050118.1"/>
</dbReference>